<evidence type="ECO:0000256" key="5">
    <source>
        <dbReference type="ARBA" id="ARBA00022989"/>
    </source>
</evidence>
<protein>
    <recommendedName>
        <fullName evidence="12">Prepilin peptidase</fullName>
    </recommendedName>
</protein>
<gene>
    <name evidence="10" type="ORF">A3C17_01495</name>
</gene>
<feature type="transmembrane region" description="Helical" evidence="7">
    <location>
        <begin position="231"/>
        <end position="253"/>
    </location>
</feature>
<dbReference type="InterPro" id="IPR050882">
    <property type="entry name" value="Prepilin_peptidase/N-MTase"/>
</dbReference>
<keyword evidence="5 7" id="KW-1133">Transmembrane helix</keyword>
<dbReference type="InterPro" id="IPR000045">
    <property type="entry name" value="Prepilin_IV_endopep_pep"/>
</dbReference>
<dbReference type="InterPro" id="IPR010627">
    <property type="entry name" value="Prepilin_pept_A24_N"/>
</dbReference>
<dbReference type="Pfam" id="PF01478">
    <property type="entry name" value="Peptidase_A24"/>
    <property type="match status" value="1"/>
</dbReference>
<keyword evidence="6 7" id="KW-0472">Membrane</keyword>
<dbReference type="Proteomes" id="UP000177097">
    <property type="component" value="Unassembled WGS sequence"/>
</dbReference>
<dbReference type="GO" id="GO:0006465">
    <property type="term" value="P:signal peptide processing"/>
    <property type="evidence" value="ECO:0007669"/>
    <property type="project" value="TreeGrafter"/>
</dbReference>
<dbReference type="GO" id="GO:0005886">
    <property type="term" value="C:plasma membrane"/>
    <property type="evidence" value="ECO:0007669"/>
    <property type="project" value="UniProtKB-SubCell"/>
</dbReference>
<dbReference type="Pfam" id="PF06750">
    <property type="entry name" value="A24_N_bact"/>
    <property type="match status" value="1"/>
</dbReference>
<name>A0A1F7TVI1_9BACT</name>
<evidence type="ECO:0000313" key="11">
    <source>
        <dbReference type="Proteomes" id="UP000177097"/>
    </source>
</evidence>
<feature type="transmembrane region" description="Helical" evidence="7">
    <location>
        <begin position="103"/>
        <end position="122"/>
    </location>
</feature>
<reference evidence="10 11" key="1">
    <citation type="journal article" date="2016" name="Nat. Commun.">
        <title>Thousands of microbial genomes shed light on interconnected biogeochemical processes in an aquifer system.</title>
        <authorList>
            <person name="Anantharaman K."/>
            <person name="Brown C.T."/>
            <person name="Hug L.A."/>
            <person name="Sharon I."/>
            <person name="Castelle C.J."/>
            <person name="Probst A.J."/>
            <person name="Thomas B.C."/>
            <person name="Singh A."/>
            <person name="Wilkins M.J."/>
            <person name="Karaoz U."/>
            <person name="Brodie E.L."/>
            <person name="Williams K.H."/>
            <person name="Hubbard S.S."/>
            <person name="Banfield J.F."/>
        </authorList>
    </citation>
    <scope>NUCLEOTIDE SEQUENCE [LARGE SCALE GENOMIC DNA]</scope>
</reference>
<dbReference type="AlphaFoldDB" id="A0A1F7TVI1"/>
<proteinExistence type="inferred from homology"/>
<keyword evidence="3" id="KW-1003">Cell membrane</keyword>
<evidence type="ECO:0000259" key="8">
    <source>
        <dbReference type="Pfam" id="PF01478"/>
    </source>
</evidence>
<evidence type="ECO:0000256" key="4">
    <source>
        <dbReference type="ARBA" id="ARBA00022692"/>
    </source>
</evidence>
<feature type="transmembrane region" description="Helical" evidence="7">
    <location>
        <begin position="134"/>
        <end position="150"/>
    </location>
</feature>
<evidence type="ECO:0000313" key="10">
    <source>
        <dbReference type="EMBL" id="OGL70040.1"/>
    </source>
</evidence>
<evidence type="ECO:0008006" key="12">
    <source>
        <dbReference type="Google" id="ProtNLM"/>
    </source>
</evidence>
<dbReference type="PANTHER" id="PTHR30487:SF0">
    <property type="entry name" value="PREPILIN LEADER PEPTIDASE_N-METHYLTRANSFERASE-RELATED"/>
    <property type="match status" value="1"/>
</dbReference>
<feature type="transmembrane region" description="Helical" evidence="7">
    <location>
        <begin position="156"/>
        <end position="173"/>
    </location>
</feature>
<dbReference type="EMBL" id="MGDX01000037">
    <property type="protein sequence ID" value="OGL70040.1"/>
    <property type="molecule type" value="Genomic_DNA"/>
</dbReference>
<dbReference type="STRING" id="1802389.A3C17_01495"/>
<dbReference type="Gene3D" id="1.20.120.1220">
    <property type="match status" value="1"/>
</dbReference>
<comment type="caution">
    <text evidence="10">The sequence shown here is derived from an EMBL/GenBank/DDBJ whole genome shotgun (WGS) entry which is preliminary data.</text>
</comment>
<dbReference type="PANTHER" id="PTHR30487">
    <property type="entry name" value="TYPE 4 PREPILIN-LIKE PROTEINS LEADER PEPTIDE-PROCESSING ENZYME"/>
    <property type="match status" value="1"/>
</dbReference>
<sequence length="254" mass="27401">MFFELVVFLLGASLGSFLMVWAERGSFLRAVTGRSMCAHCKTTLPPLHLVPVLSWLGLRGRCGYCKRSISLAYPLFEAGLGLALALLWVSLIGPDATLADAHAWSVFARDVFFTLSLALLFLFDLRRGLLPDRITLPAIVIALVWNLLLGKDVGDLLWGMLLVGGFFLIQYLVSKGRWVGGGDIRMGALMGAMLGLVGGIQALFVAYIVGAVVALILLAEGRATKKTALPFGTFLAVAGYIVLVWGEELLALVF</sequence>
<accession>A0A1F7TVI1</accession>
<feature type="domain" description="Prepilin peptidase A24 N-terminal" evidence="9">
    <location>
        <begin position="9"/>
        <end position="89"/>
    </location>
</feature>
<keyword evidence="4 7" id="KW-0812">Transmembrane</keyword>
<comment type="similarity">
    <text evidence="2">Belongs to the peptidase A24 family.</text>
</comment>
<dbReference type="GO" id="GO:0004190">
    <property type="term" value="F:aspartic-type endopeptidase activity"/>
    <property type="evidence" value="ECO:0007669"/>
    <property type="project" value="InterPro"/>
</dbReference>
<evidence type="ECO:0000256" key="3">
    <source>
        <dbReference type="ARBA" id="ARBA00022475"/>
    </source>
</evidence>
<evidence type="ECO:0000256" key="7">
    <source>
        <dbReference type="SAM" id="Phobius"/>
    </source>
</evidence>
<feature type="domain" description="Prepilin type IV endopeptidase peptidase" evidence="8">
    <location>
        <begin position="112"/>
        <end position="215"/>
    </location>
</feature>
<evidence type="ECO:0000256" key="2">
    <source>
        <dbReference type="ARBA" id="ARBA00005801"/>
    </source>
</evidence>
<comment type="subcellular location">
    <subcellularLocation>
        <location evidence="1">Cell membrane</location>
        <topology evidence="1">Multi-pass membrane protein</topology>
    </subcellularLocation>
</comment>
<feature type="transmembrane region" description="Helical" evidence="7">
    <location>
        <begin position="194"/>
        <end position="219"/>
    </location>
</feature>
<evidence type="ECO:0000259" key="9">
    <source>
        <dbReference type="Pfam" id="PF06750"/>
    </source>
</evidence>
<evidence type="ECO:0000256" key="6">
    <source>
        <dbReference type="ARBA" id="ARBA00023136"/>
    </source>
</evidence>
<organism evidence="10 11">
    <name type="scientific">Candidatus Uhrbacteria bacterium RIFCSPHIGHO2_02_FULL_53_13</name>
    <dbReference type="NCBI Taxonomy" id="1802389"/>
    <lineage>
        <taxon>Bacteria</taxon>
        <taxon>Candidatus Uhriibacteriota</taxon>
    </lineage>
</organism>
<evidence type="ECO:0000256" key="1">
    <source>
        <dbReference type="ARBA" id="ARBA00004651"/>
    </source>
</evidence>
<feature type="transmembrane region" description="Helical" evidence="7">
    <location>
        <begin position="71"/>
        <end position="91"/>
    </location>
</feature>